<name>A0A8H5UAE0_9HYPO</name>
<dbReference type="EMBL" id="JAAOAK010000183">
    <property type="protein sequence ID" value="KAF5684297.1"/>
    <property type="molecule type" value="Genomic_DNA"/>
</dbReference>
<evidence type="ECO:0000256" key="1">
    <source>
        <dbReference type="SAM" id="MobiDB-lite"/>
    </source>
</evidence>
<evidence type="ECO:0000313" key="2">
    <source>
        <dbReference type="EMBL" id="KAF5684297.1"/>
    </source>
</evidence>
<gene>
    <name evidence="2" type="ORF">FDENT_6802</name>
</gene>
<feature type="region of interest" description="Disordered" evidence="1">
    <location>
        <begin position="236"/>
        <end position="296"/>
    </location>
</feature>
<dbReference type="AlphaFoldDB" id="A0A8H5UAE0"/>
<proteinExistence type="predicted"/>
<reference evidence="2 3" key="1">
    <citation type="submission" date="2020-05" db="EMBL/GenBank/DDBJ databases">
        <title>Identification and distribution of gene clusters putatively required for synthesis of sphingolipid metabolism inhibitors in phylogenetically diverse species of the filamentous fungus Fusarium.</title>
        <authorList>
            <person name="Kim H.-S."/>
            <person name="Busman M."/>
            <person name="Brown D.W."/>
            <person name="Divon H."/>
            <person name="Uhlig S."/>
            <person name="Proctor R.H."/>
        </authorList>
    </citation>
    <scope>NUCLEOTIDE SEQUENCE [LARGE SCALE GENOMIC DNA]</scope>
    <source>
        <strain evidence="2 3">NRRL 25311</strain>
    </source>
</reference>
<keyword evidence="3" id="KW-1185">Reference proteome</keyword>
<sequence>MNTQSQHSTGLQLHRVQGALQSVEYVLENNQEVISRYKIEEAFSIAAQGCRATLACIEQEFELLFNRSDWKARFLVLWKQDDMEKLLGRLDRKRDSILLLLQLLSLQGSSVREVKALVTKRQGALTVAKEDITALMPTYWTCRETILDSLDKETVDSIYTDWENPESKLSTTEFDFDWELINTRVYRRALAQVTEASRVDWASDEGLDEPLDGDPLGSSQFPKVFTHQQSLADLEAEHGHGGRLRASPRGSDDHTRPRGTNIARRSRPKVEQIERSKSADSTEVNPGTPPKANNPRFLKTLEDAIQRLILPELNAKRETARGGVDLLKQKSLESGSLLPN</sequence>
<organism evidence="2 3">
    <name type="scientific">Fusarium denticulatum</name>
    <dbReference type="NCBI Taxonomy" id="48507"/>
    <lineage>
        <taxon>Eukaryota</taxon>
        <taxon>Fungi</taxon>
        <taxon>Dikarya</taxon>
        <taxon>Ascomycota</taxon>
        <taxon>Pezizomycotina</taxon>
        <taxon>Sordariomycetes</taxon>
        <taxon>Hypocreomycetidae</taxon>
        <taxon>Hypocreales</taxon>
        <taxon>Nectriaceae</taxon>
        <taxon>Fusarium</taxon>
        <taxon>Fusarium fujikuroi species complex</taxon>
    </lineage>
</organism>
<accession>A0A8H5UAE0</accession>
<evidence type="ECO:0000313" key="3">
    <source>
        <dbReference type="Proteomes" id="UP000562682"/>
    </source>
</evidence>
<protein>
    <submittedName>
        <fullName evidence="2">Uncharacterized protein</fullName>
    </submittedName>
</protein>
<comment type="caution">
    <text evidence="2">The sequence shown here is derived from an EMBL/GenBank/DDBJ whole genome shotgun (WGS) entry which is preliminary data.</text>
</comment>
<feature type="compositionally biased region" description="Basic and acidic residues" evidence="1">
    <location>
        <begin position="268"/>
        <end position="280"/>
    </location>
</feature>
<dbReference type="Proteomes" id="UP000562682">
    <property type="component" value="Unassembled WGS sequence"/>
</dbReference>